<sequence>MEPFTAINTLHAIFNFLDRNDITLSEIIDYGVQFDSANILPNSFDHIIEEWSDNDQDYEAMKLLPKKYKDHVCIRSTPDGNCFFNSASLIIFGNENFNI</sequence>
<evidence type="ECO:0008006" key="5">
    <source>
        <dbReference type="Google" id="ProtNLM"/>
    </source>
</evidence>
<gene>
    <name evidence="3" type="ORF">RhiirC2_770966</name>
    <name evidence="2" type="ORF">RhiirC2_777053</name>
    <name evidence="1" type="ORF">RhiirC2_791393</name>
</gene>
<evidence type="ECO:0000313" key="3">
    <source>
        <dbReference type="EMBL" id="PKK77754.1"/>
    </source>
</evidence>
<dbReference type="EMBL" id="LLXL01000113">
    <property type="protein sequence ID" value="PKK77754.1"/>
    <property type="molecule type" value="Genomic_DNA"/>
</dbReference>
<dbReference type="EMBL" id="LLXL01002128">
    <property type="protein sequence ID" value="PKK61722.1"/>
    <property type="molecule type" value="Genomic_DNA"/>
</dbReference>
<dbReference type="AlphaFoldDB" id="A0A2N1NV68"/>
<organism evidence="3 4">
    <name type="scientific">Rhizophagus irregularis</name>
    <dbReference type="NCBI Taxonomy" id="588596"/>
    <lineage>
        <taxon>Eukaryota</taxon>
        <taxon>Fungi</taxon>
        <taxon>Fungi incertae sedis</taxon>
        <taxon>Mucoromycota</taxon>
        <taxon>Glomeromycotina</taxon>
        <taxon>Glomeromycetes</taxon>
        <taxon>Glomerales</taxon>
        <taxon>Glomeraceae</taxon>
        <taxon>Rhizophagus</taxon>
    </lineage>
</organism>
<evidence type="ECO:0000313" key="2">
    <source>
        <dbReference type="EMBL" id="PKK72551.1"/>
    </source>
</evidence>
<dbReference type="Proteomes" id="UP000233469">
    <property type="component" value="Unassembled WGS sequence"/>
</dbReference>
<reference evidence="3 4" key="1">
    <citation type="submission" date="2016-04" db="EMBL/GenBank/DDBJ databases">
        <title>Genome analyses suggest a sexual origin of heterokaryosis in a supposedly ancient asexual fungus.</title>
        <authorList>
            <person name="Ropars J."/>
            <person name="Sedzielewska K."/>
            <person name="Noel J."/>
            <person name="Charron P."/>
            <person name="Farinelli L."/>
            <person name="Marton T."/>
            <person name="Kruger M."/>
            <person name="Pelin A."/>
            <person name="Brachmann A."/>
            <person name="Corradi N."/>
        </authorList>
    </citation>
    <scope>NUCLEOTIDE SEQUENCE [LARGE SCALE GENOMIC DNA]</scope>
    <source>
        <strain evidence="3 4">C2</strain>
    </source>
</reference>
<accession>A0A2N1NV68</accession>
<proteinExistence type="predicted"/>
<comment type="caution">
    <text evidence="3">The sequence shown here is derived from an EMBL/GenBank/DDBJ whole genome shotgun (WGS) entry which is preliminary data.</text>
</comment>
<dbReference type="EMBL" id="LLXL01000433">
    <property type="protein sequence ID" value="PKK72551.1"/>
    <property type="molecule type" value="Genomic_DNA"/>
</dbReference>
<reference evidence="3 4" key="2">
    <citation type="submission" date="2017-10" db="EMBL/GenBank/DDBJ databases">
        <title>Extensive intraspecific genome diversity in a model arbuscular mycorrhizal fungus.</title>
        <authorList>
            <person name="Chen E.C.H."/>
            <person name="Morin E."/>
            <person name="Baudet D."/>
            <person name="Noel J."/>
            <person name="Ndikumana S."/>
            <person name="Charron P."/>
            <person name="St-Onge C."/>
            <person name="Giorgi J."/>
            <person name="Grigoriev I.V."/>
            <person name="Roux C."/>
            <person name="Martin F.M."/>
            <person name="Corradi N."/>
        </authorList>
    </citation>
    <scope>NUCLEOTIDE SEQUENCE [LARGE SCALE GENOMIC DNA]</scope>
    <source>
        <strain evidence="3 4">C2</strain>
    </source>
</reference>
<feature type="non-terminal residue" evidence="3">
    <location>
        <position position="99"/>
    </location>
</feature>
<protein>
    <recommendedName>
        <fullName evidence="5">OTU domain-containing protein</fullName>
    </recommendedName>
</protein>
<evidence type="ECO:0000313" key="4">
    <source>
        <dbReference type="Proteomes" id="UP000233469"/>
    </source>
</evidence>
<evidence type="ECO:0000313" key="1">
    <source>
        <dbReference type="EMBL" id="PKK61722.1"/>
    </source>
</evidence>
<name>A0A2N1NV68_9GLOM</name>